<keyword evidence="1" id="KW-0732">Signal</keyword>
<reference evidence="2" key="1">
    <citation type="submission" date="2021-01" db="EMBL/GenBank/DDBJ databases">
        <authorList>
            <person name="Kaushik A."/>
        </authorList>
    </citation>
    <scope>NUCLEOTIDE SEQUENCE</scope>
    <source>
        <strain evidence="2">AG5</strain>
    </source>
</reference>
<dbReference type="AlphaFoldDB" id="A0A8H3E0W5"/>
<accession>A0A8H3E0W5</accession>
<protein>
    <recommendedName>
        <fullName evidence="4">Autophagy-related protein 27</fullName>
    </recommendedName>
</protein>
<feature type="chain" id="PRO_5034913327" description="Autophagy-related protein 27" evidence="1">
    <location>
        <begin position="19"/>
        <end position="223"/>
    </location>
</feature>
<proteinExistence type="predicted"/>
<organism evidence="2 3">
    <name type="scientific">Rhizoctonia solani</name>
    <dbReference type="NCBI Taxonomy" id="456999"/>
    <lineage>
        <taxon>Eukaryota</taxon>
        <taxon>Fungi</taxon>
        <taxon>Dikarya</taxon>
        <taxon>Basidiomycota</taxon>
        <taxon>Agaricomycotina</taxon>
        <taxon>Agaricomycetes</taxon>
        <taxon>Cantharellales</taxon>
        <taxon>Ceratobasidiaceae</taxon>
        <taxon>Rhizoctonia</taxon>
    </lineage>
</organism>
<dbReference type="Proteomes" id="UP000663827">
    <property type="component" value="Unassembled WGS sequence"/>
</dbReference>
<feature type="signal peptide" evidence="1">
    <location>
        <begin position="1"/>
        <end position="18"/>
    </location>
</feature>
<evidence type="ECO:0000313" key="2">
    <source>
        <dbReference type="EMBL" id="CAE7158741.1"/>
    </source>
</evidence>
<comment type="caution">
    <text evidence="2">The sequence shown here is derived from an EMBL/GenBank/DDBJ whole genome shotgun (WGS) entry which is preliminary data.</text>
</comment>
<sequence>MRSATVLLCSTVAAGVYASTTISSQCILDVGPSSLRATCSPRSPNFVFSDRYEQREYAEIALHYPDGTEDVISATGRDPRCIPEAPDRHPVSFLRAQDARPYKATWTRIHYIASSLGESLCAEDIISETVNAISVHSIPTGTSASIGASTTSHEVTEMDPSGHLLEARITTGDVGYTPIKRRATLGELCQLLLLFVVLGALHYASMQFAARWQAPPPMERVCE</sequence>
<gene>
    <name evidence="2" type="ORF">RDB_LOCUS96748</name>
</gene>
<evidence type="ECO:0000256" key="1">
    <source>
        <dbReference type="SAM" id="SignalP"/>
    </source>
</evidence>
<evidence type="ECO:0008006" key="4">
    <source>
        <dbReference type="Google" id="ProtNLM"/>
    </source>
</evidence>
<dbReference type="EMBL" id="CAJNJQ010002022">
    <property type="protein sequence ID" value="CAE7158741.1"/>
    <property type="molecule type" value="Genomic_DNA"/>
</dbReference>
<name>A0A8H3E0W5_9AGAM</name>
<evidence type="ECO:0000313" key="3">
    <source>
        <dbReference type="Proteomes" id="UP000663827"/>
    </source>
</evidence>